<dbReference type="PANTHER" id="PTHR43791:SF92">
    <property type="entry name" value="AGL026WP"/>
    <property type="match status" value="1"/>
</dbReference>
<dbReference type="FunFam" id="1.20.1250.20:FF:000057">
    <property type="entry name" value="MFS general substrate transporter"/>
    <property type="match status" value="1"/>
</dbReference>
<evidence type="ECO:0000256" key="4">
    <source>
        <dbReference type="ARBA" id="ARBA00022989"/>
    </source>
</evidence>
<dbReference type="InterPro" id="IPR020846">
    <property type="entry name" value="MFS_dom"/>
</dbReference>
<feature type="transmembrane region" description="Helical" evidence="6">
    <location>
        <begin position="317"/>
        <end position="339"/>
    </location>
</feature>
<dbReference type="GO" id="GO:0016020">
    <property type="term" value="C:membrane"/>
    <property type="evidence" value="ECO:0007669"/>
    <property type="project" value="UniProtKB-SubCell"/>
</dbReference>
<comment type="subcellular location">
    <subcellularLocation>
        <location evidence="1">Membrane</location>
        <topology evidence="1">Multi-pass membrane protein</topology>
    </subcellularLocation>
</comment>
<protein>
    <recommendedName>
        <fullName evidence="7">Major facilitator superfamily (MFS) profile domain-containing protein</fullName>
    </recommendedName>
</protein>
<feature type="transmembrane region" description="Helical" evidence="6">
    <location>
        <begin position="283"/>
        <end position="305"/>
    </location>
</feature>
<proteinExistence type="predicted"/>
<feature type="transmembrane region" description="Helical" evidence="6">
    <location>
        <begin position="217"/>
        <end position="237"/>
    </location>
</feature>
<sequence>MGPDHHFDAPIGEESEWSAKIAAWPPEERRQQGKKLVRKIDVRLLPILFIMYILNYVDRNALPQARVQGLEDHIGLQGVQYNVVLSLTFIGYILWQVPSNMLLSKVGRPRYYIAGWMIAWGLVSGCSGAVQNFAGMAACRFFLGITEFVCFCQAGLSTSLTYPEHLSLLVWLSSFPELGLRLGFFFCAAMLSGAFGGLYAAGIAAAFENHRIASWRWLFITEGAATMVFGAFTAFLIPDWPATTKWLKDDERALGVVRLIEDAGEEEEDIDTKAAAKMAVKDYRVWLCVLGQFCLQAVASLTNFLPTLVKNFGFDTINTLLLTAPPYIFTVLVCIANTWYSDRTSKRSLHITFPVLAAMVGIIITIARTNIAARYFALFIMLAGTYDQQRLNGQYQRKTSKEARHWPCDEQCHRKPCAGMDAISLSGKRWSALYHGGLKVSCKDAQANSHSAWSVNLALCVVIVVSTTALSFSLKRENRKLNNIETDVELSQHEDLGKDPPLDITCIEHHSEHAVAGRRLGGRWVGATARYDT</sequence>
<dbReference type="Pfam" id="PF07690">
    <property type="entry name" value="MFS_1"/>
    <property type="match status" value="1"/>
</dbReference>
<evidence type="ECO:0000259" key="7">
    <source>
        <dbReference type="PROSITE" id="PS50850"/>
    </source>
</evidence>
<dbReference type="SUPFAM" id="SSF103473">
    <property type="entry name" value="MFS general substrate transporter"/>
    <property type="match status" value="1"/>
</dbReference>
<evidence type="ECO:0000256" key="1">
    <source>
        <dbReference type="ARBA" id="ARBA00004141"/>
    </source>
</evidence>
<feature type="transmembrane region" description="Helical" evidence="6">
    <location>
        <begin position="109"/>
        <end position="130"/>
    </location>
</feature>
<feature type="transmembrane region" description="Helical" evidence="6">
    <location>
        <begin position="78"/>
        <end position="97"/>
    </location>
</feature>
<dbReference type="GO" id="GO:0022857">
    <property type="term" value="F:transmembrane transporter activity"/>
    <property type="evidence" value="ECO:0007669"/>
    <property type="project" value="InterPro"/>
</dbReference>
<dbReference type="InterPro" id="IPR011701">
    <property type="entry name" value="MFS"/>
</dbReference>
<feature type="transmembrane region" description="Helical" evidence="6">
    <location>
        <begin position="351"/>
        <end position="371"/>
    </location>
</feature>
<evidence type="ECO:0000313" key="8">
    <source>
        <dbReference type="EMBL" id="RMX88993.1"/>
    </source>
</evidence>
<keyword evidence="5 6" id="KW-0472">Membrane</keyword>
<feature type="domain" description="Major facilitator superfamily (MFS) profile" evidence="7">
    <location>
        <begin position="44"/>
        <end position="533"/>
    </location>
</feature>
<feature type="transmembrane region" description="Helical" evidence="6">
    <location>
        <begin position="453"/>
        <end position="474"/>
    </location>
</feature>
<feature type="transmembrane region" description="Helical" evidence="6">
    <location>
        <begin position="142"/>
        <end position="162"/>
    </location>
</feature>
<comment type="caution">
    <text evidence="8">The sequence shown here is derived from an EMBL/GenBank/DDBJ whole genome shotgun (WGS) entry which is preliminary data.</text>
</comment>
<feature type="transmembrane region" description="Helical" evidence="6">
    <location>
        <begin position="40"/>
        <end position="57"/>
    </location>
</feature>
<evidence type="ECO:0000313" key="9">
    <source>
        <dbReference type="Proteomes" id="UP000281245"/>
    </source>
</evidence>
<gene>
    <name evidence="8" type="ORF">D0869_01224</name>
</gene>
<reference evidence="8 9" key="1">
    <citation type="journal article" date="2018" name="BMC Genomics">
        <title>Genomic evidence for intraspecific hybridization in a clonal and extremely halotolerant yeast.</title>
        <authorList>
            <person name="Gostincar C."/>
            <person name="Stajich J.E."/>
            <person name="Zupancic J."/>
            <person name="Zalar P."/>
            <person name="Gunde-Cimerman N."/>
        </authorList>
    </citation>
    <scope>NUCLEOTIDE SEQUENCE [LARGE SCALE GENOMIC DNA]</scope>
    <source>
        <strain evidence="8 9">EXF-6656</strain>
    </source>
</reference>
<dbReference type="AlphaFoldDB" id="A0A3M6XDU4"/>
<feature type="transmembrane region" description="Helical" evidence="6">
    <location>
        <begin position="182"/>
        <end position="205"/>
    </location>
</feature>
<evidence type="ECO:0000256" key="5">
    <source>
        <dbReference type="ARBA" id="ARBA00023136"/>
    </source>
</evidence>
<dbReference type="PROSITE" id="PS50850">
    <property type="entry name" value="MFS"/>
    <property type="match status" value="1"/>
</dbReference>
<dbReference type="PANTHER" id="PTHR43791">
    <property type="entry name" value="PERMEASE-RELATED"/>
    <property type="match status" value="1"/>
</dbReference>
<dbReference type="InterPro" id="IPR036259">
    <property type="entry name" value="MFS_trans_sf"/>
</dbReference>
<dbReference type="Gene3D" id="1.20.1250.20">
    <property type="entry name" value="MFS general substrate transporter like domains"/>
    <property type="match status" value="1"/>
</dbReference>
<evidence type="ECO:0000256" key="3">
    <source>
        <dbReference type="ARBA" id="ARBA00022692"/>
    </source>
</evidence>
<dbReference type="EMBL" id="QWIJ01000046">
    <property type="protein sequence ID" value="RMX88993.1"/>
    <property type="molecule type" value="Genomic_DNA"/>
</dbReference>
<dbReference type="OrthoDB" id="2250022at2759"/>
<evidence type="ECO:0000256" key="6">
    <source>
        <dbReference type="SAM" id="Phobius"/>
    </source>
</evidence>
<name>A0A3M6XDU4_HORWE</name>
<organism evidence="8 9">
    <name type="scientific">Hortaea werneckii</name>
    <name type="common">Black yeast</name>
    <name type="synonym">Cladosporium werneckii</name>
    <dbReference type="NCBI Taxonomy" id="91943"/>
    <lineage>
        <taxon>Eukaryota</taxon>
        <taxon>Fungi</taxon>
        <taxon>Dikarya</taxon>
        <taxon>Ascomycota</taxon>
        <taxon>Pezizomycotina</taxon>
        <taxon>Dothideomycetes</taxon>
        <taxon>Dothideomycetidae</taxon>
        <taxon>Mycosphaerellales</taxon>
        <taxon>Teratosphaeriaceae</taxon>
        <taxon>Hortaea</taxon>
    </lineage>
</organism>
<accession>A0A3M6XDU4</accession>
<dbReference type="Proteomes" id="UP000281245">
    <property type="component" value="Unassembled WGS sequence"/>
</dbReference>
<keyword evidence="2" id="KW-0813">Transport</keyword>
<keyword evidence="4 6" id="KW-1133">Transmembrane helix</keyword>
<keyword evidence="3 6" id="KW-0812">Transmembrane</keyword>
<evidence type="ECO:0000256" key="2">
    <source>
        <dbReference type="ARBA" id="ARBA00022448"/>
    </source>
</evidence>